<dbReference type="EMBL" id="JAVHNS010000012">
    <property type="protein sequence ID" value="KAK6338595.1"/>
    <property type="molecule type" value="Genomic_DNA"/>
</dbReference>
<organism evidence="2 3">
    <name type="scientific">Orbilia blumenaviensis</name>
    <dbReference type="NCBI Taxonomy" id="1796055"/>
    <lineage>
        <taxon>Eukaryota</taxon>
        <taxon>Fungi</taxon>
        <taxon>Dikarya</taxon>
        <taxon>Ascomycota</taxon>
        <taxon>Pezizomycotina</taxon>
        <taxon>Orbiliomycetes</taxon>
        <taxon>Orbiliales</taxon>
        <taxon>Orbiliaceae</taxon>
        <taxon>Orbilia</taxon>
    </lineage>
</organism>
<sequence>MQVATYLQSLLPRTPEFRKAPEVKEPFDEHRRPAERVVGIYNSTAVGPEMRATQDENFGAGKLEDPDQIIQCCGRCARDPEIRGLCIVYLETSLTPDTDMQRSTREKRAELMRKKKQLLNTAPDKDKENESPAPSDNDANSELSVNESETRPTLNSLGNPKQRKRTTNTKDQRIADLPKACWSAY</sequence>
<proteinExistence type="predicted"/>
<feature type="region of interest" description="Disordered" evidence="1">
    <location>
        <begin position="116"/>
        <end position="185"/>
    </location>
</feature>
<dbReference type="Proteomes" id="UP001373714">
    <property type="component" value="Unassembled WGS sequence"/>
</dbReference>
<evidence type="ECO:0000256" key="1">
    <source>
        <dbReference type="SAM" id="MobiDB-lite"/>
    </source>
</evidence>
<protein>
    <submittedName>
        <fullName evidence="2">Uncharacterized protein</fullName>
    </submittedName>
</protein>
<accession>A0AAV9UAM5</accession>
<comment type="caution">
    <text evidence="2">The sequence shown here is derived from an EMBL/GenBank/DDBJ whole genome shotgun (WGS) entry which is preliminary data.</text>
</comment>
<name>A0AAV9UAM5_9PEZI</name>
<evidence type="ECO:0000313" key="2">
    <source>
        <dbReference type="EMBL" id="KAK6338595.1"/>
    </source>
</evidence>
<feature type="compositionally biased region" description="Polar residues" evidence="1">
    <location>
        <begin position="132"/>
        <end position="159"/>
    </location>
</feature>
<dbReference type="AlphaFoldDB" id="A0AAV9UAM5"/>
<gene>
    <name evidence="2" type="ORF">TWF730_002656</name>
</gene>
<reference evidence="2 3" key="1">
    <citation type="submission" date="2019-10" db="EMBL/GenBank/DDBJ databases">
        <authorList>
            <person name="Palmer J.M."/>
        </authorList>
    </citation>
    <scope>NUCLEOTIDE SEQUENCE [LARGE SCALE GENOMIC DNA]</scope>
    <source>
        <strain evidence="2 3">TWF730</strain>
    </source>
</reference>
<keyword evidence="3" id="KW-1185">Reference proteome</keyword>
<evidence type="ECO:0000313" key="3">
    <source>
        <dbReference type="Proteomes" id="UP001373714"/>
    </source>
</evidence>